<feature type="region of interest" description="Disordered" evidence="2">
    <location>
        <begin position="262"/>
        <end position="308"/>
    </location>
</feature>
<dbReference type="PANTHER" id="PTHR47331">
    <property type="entry name" value="PHD-TYPE DOMAIN-CONTAINING PROTEIN"/>
    <property type="match status" value="1"/>
</dbReference>
<feature type="compositionally biased region" description="Basic and acidic residues" evidence="2">
    <location>
        <begin position="299"/>
        <end position="308"/>
    </location>
</feature>
<keyword evidence="1" id="KW-0863">Zinc-finger</keyword>
<proteinExistence type="predicted"/>
<keyword evidence="1" id="KW-0479">Metal-binding</keyword>
<organism evidence="4 5">
    <name type="scientific">Rhipicephalus microplus</name>
    <name type="common">Cattle tick</name>
    <name type="synonym">Boophilus microplus</name>
    <dbReference type="NCBI Taxonomy" id="6941"/>
    <lineage>
        <taxon>Eukaryota</taxon>
        <taxon>Metazoa</taxon>
        <taxon>Ecdysozoa</taxon>
        <taxon>Arthropoda</taxon>
        <taxon>Chelicerata</taxon>
        <taxon>Arachnida</taxon>
        <taxon>Acari</taxon>
        <taxon>Parasitiformes</taxon>
        <taxon>Ixodida</taxon>
        <taxon>Ixodoidea</taxon>
        <taxon>Ixodidae</taxon>
        <taxon>Rhipicephalinae</taxon>
        <taxon>Rhipicephalus</taxon>
        <taxon>Boophilus</taxon>
    </lineage>
</organism>
<dbReference type="PROSITE" id="PS50158">
    <property type="entry name" value="ZF_CCHC"/>
    <property type="match status" value="1"/>
</dbReference>
<accession>A0A9J6DM36</accession>
<dbReference type="Proteomes" id="UP000821866">
    <property type="component" value="Chromosome 6"/>
</dbReference>
<dbReference type="PANTHER" id="PTHR47331:SF5">
    <property type="entry name" value="RIBONUCLEASE H"/>
    <property type="match status" value="1"/>
</dbReference>
<reference evidence="4" key="2">
    <citation type="submission" date="2021-09" db="EMBL/GenBank/DDBJ databases">
        <authorList>
            <person name="Jia N."/>
            <person name="Wang J."/>
            <person name="Shi W."/>
            <person name="Du L."/>
            <person name="Sun Y."/>
            <person name="Zhan W."/>
            <person name="Jiang J."/>
            <person name="Wang Q."/>
            <person name="Zhang B."/>
            <person name="Ji P."/>
            <person name="Sakyi L.B."/>
            <person name="Cui X."/>
            <person name="Yuan T."/>
            <person name="Jiang B."/>
            <person name="Yang W."/>
            <person name="Lam T.T.-Y."/>
            <person name="Chang Q."/>
            <person name="Ding S."/>
            <person name="Wang X."/>
            <person name="Zhu J."/>
            <person name="Ruan X."/>
            <person name="Zhao L."/>
            <person name="Wei J."/>
            <person name="Que T."/>
            <person name="Du C."/>
            <person name="Cheng J."/>
            <person name="Dai P."/>
            <person name="Han X."/>
            <person name="Huang E."/>
            <person name="Gao Y."/>
            <person name="Liu J."/>
            <person name="Shao H."/>
            <person name="Ye R."/>
            <person name="Li L."/>
            <person name="Wei W."/>
            <person name="Wang X."/>
            <person name="Wang C."/>
            <person name="Huo Q."/>
            <person name="Li W."/>
            <person name="Guo W."/>
            <person name="Chen H."/>
            <person name="Chen S."/>
            <person name="Zhou L."/>
            <person name="Zhou L."/>
            <person name="Ni X."/>
            <person name="Tian J."/>
            <person name="Zhou Y."/>
            <person name="Sheng Y."/>
            <person name="Liu T."/>
            <person name="Pan Y."/>
            <person name="Xia L."/>
            <person name="Li J."/>
            <person name="Zhao F."/>
            <person name="Cao W."/>
        </authorList>
    </citation>
    <scope>NUCLEOTIDE SEQUENCE</scope>
    <source>
        <strain evidence="4">Rmic-2018</strain>
        <tissue evidence="4">Larvae</tissue>
    </source>
</reference>
<evidence type="ECO:0000313" key="4">
    <source>
        <dbReference type="EMBL" id="KAH8022985.1"/>
    </source>
</evidence>
<evidence type="ECO:0000256" key="1">
    <source>
        <dbReference type="PROSITE-ProRule" id="PRU00047"/>
    </source>
</evidence>
<evidence type="ECO:0000256" key="2">
    <source>
        <dbReference type="SAM" id="MobiDB-lite"/>
    </source>
</evidence>
<keyword evidence="5" id="KW-1185">Reference proteome</keyword>
<comment type="caution">
    <text evidence="4">The sequence shown here is derived from an EMBL/GenBank/DDBJ whole genome shotgun (WGS) entry which is preliminary data.</text>
</comment>
<dbReference type="VEuPathDB" id="VectorBase:LOC119172625"/>
<dbReference type="InterPro" id="IPR001878">
    <property type="entry name" value="Znf_CCHC"/>
</dbReference>
<dbReference type="EMBL" id="JABSTU010000008">
    <property type="protein sequence ID" value="KAH8022985.1"/>
    <property type="molecule type" value="Genomic_DNA"/>
</dbReference>
<gene>
    <name evidence="4" type="ORF">HPB51_009589</name>
</gene>
<sequence>MLLDDHLDSLLSNALVRSSADVTLLRNLHDEATFRINALEGLGASPGEYATVLRCVLSKELPLDLSILYHLWQKEAMPTENAAASQEAWSQVKDLLSFMKVQVEIREESGLEEQISTGRRSSQRDLWTPQPPLPSTTSLAAEGPSPYSHPCVLCTSLEHTVQDCFERLPQEEMRKRLHEEKLCIRCGKCNHFANDCRTARTLECDRCAGRHLTSLCDINNLTNCSQRTNNASDMSLRYAVESSIAKGNTGCTMSMDYKDSGFSRPEPQLAKAVPLPRRREQTDVYYPTRGPVHPQSSEQQRRYEPHSI</sequence>
<dbReference type="GO" id="GO:0003676">
    <property type="term" value="F:nucleic acid binding"/>
    <property type="evidence" value="ECO:0007669"/>
    <property type="project" value="InterPro"/>
</dbReference>
<name>A0A9J6DM36_RHIMP</name>
<evidence type="ECO:0000259" key="3">
    <source>
        <dbReference type="PROSITE" id="PS50158"/>
    </source>
</evidence>
<evidence type="ECO:0000313" key="5">
    <source>
        <dbReference type="Proteomes" id="UP000821866"/>
    </source>
</evidence>
<feature type="domain" description="CCHC-type" evidence="3">
    <location>
        <begin position="183"/>
        <end position="197"/>
    </location>
</feature>
<feature type="region of interest" description="Disordered" evidence="2">
    <location>
        <begin position="110"/>
        <end position="142"/>
    </location>
</feature>
<reference evidence="4" key="1">
    <citation type="journal article" date="2020" name="Cell">
        <title>Large-Scale Comparative Analyses of Tick Genomes Elucidate Their Genetic Diversity and Vector Capacities.</title>
        <authorList>
            <consortium name="Tick Genome and Microbiome Consortium (TIGMIC)"/>
            <person name="Jia N."/>
            <person name="Wang J."/>
            <person name="Shi W."/>
            <person name="Du L."/>
            <person name="Sun Y."/>
            <person name="Zhan W."/>
            <person name="Jiang J.F."/>
            <person name="Wang Q."/>
            <person name="Zhang B."/>
            <person name="Ji P."/>
            <person name="Bell-Sakyi L."/>
            <person name="Cui X.M."/>
            <person name="Yuan T.T."/>
            <person name="Jiang B.G."/>
            <person name="Yang W.F."/>
            <person name="Lam T.T."/>
            <person name="Chang Q.C."/>
            <person name="Ding S.J."/>
            <person name="Wang X.J."/>
            <person name="Zhu J.G."/>
            <person name="Ruan X.D."/>
            <person name="Zhao L."/>
            <person name="Wei J.T."/>
            <person name="Ye R.Z."/>
            <person name="Que T.C."/>
            <person name="Du C.H."/>
            <person name="Zhou Y.H."/>
            <person name="Cheng J.X."/>
            <person name="Dai P.F."/>
            <person name="Guo W.B."/>
            <person name="Han X.H."/>
            <person name="Huang E.J."/>
            <person name="Li L.F."/>
            <person name="Wei W."/>
            <person name="Gao Y.C."/>
            <person name="Liu J.Z."/>
            <person name="Shao H.Z."/>
            <person name="Wang X."/>
            <person name="Wang C.C."/>
            <person name="Yang T.C."/>
            <person name="Huo Q.B."/>
            <person name="Li W."/>
            <person name="Chen H.Y."/>
            <person name="Chen S.E."/>
            <person name="Zhou L.G."/>
            <person name="Ni X.B."/>
            <person name="Tian J.H."/>
            <person name="Sheng Y."/>
            <person name="Liu T."/>
            <person name="Pan Y.S."/>
            <person name="Xia L.Y."/>
            <person name="Li J."/>
            <person name="Zhao F."/>
            <person name="Cao W.C."/>
        </authorList>
    </citation>
    <scope>NUCLEOTIDE SEQUENCE</scope>
    <source>
        <strain evidence="4">Rmic-2018</strain>
    </source>
</reference>
<dbReference type="GO" id="GO:0008270">
    <property type="term" value="F:zinc ion binding"/>
    <property type="evidence" value="ECO:0007669"/>
    <property type="project" value="UniProtKB-KW"/>
</dbReference>
<protein>
    <recommendedName>
        <fullName evidence="3">CCHC-type domain-containing protein</fullName>
    </recommendedName>
</protein>
<dbReference type="AlphaFoldDB" id="A0A9J6DM36"/>
<keyword evidence="1" id="KW-0862">Zinc</keyword>